<evidence type="ECO:0000256" key="1">
    <source>
        <dbReference type="ARBA" id="ARBA00011028"/>
    </source>
</evidence>
<name>A0A397RRU5_9MOLU</name>
<sequence length="332" mass="37298">MFVIKKIHYVLFLVLFLGLFSLTSCSSKDSDIISTVYAGYDLSNAVLGKDSELSTEMLVKPGVDIHSFEPSGVTIRSILNSKLFIYVGGEDDSEWVEKEILPSLKGTTKVINMFDCLRDKGVKLLGEEAPESAEEEALEEEAEDEEYDSHVWTSPKNAIIILEAIRDAIIEIDSVNKDKYIENTKNYVASLNTIDSEIRNVVSTARTNYIVMGDRFPLLYFVREYGIEYDAAFNGCSSNKDASNKTIVSLSNKVMEHELSYIFVIEMSSSTVANAIKETIDSYITNNTYSGKSPDILTFYSMQNIAKDDFQKGYTYIDFMNKNIEALKLALN</sequence>
<comment type="caution">
    <text evidence="5">The sequence shown here is derived from an EMBL/GenBank/DDBJ whole genome shotgun (WGS) entry which is preliminary data.</text>
</comment>
<dbReference type="FunCoup" id="A0A397RRU5">
    <property type="interactions" value="84"/>
</dbReference>
<dbReference type="GO" id="GO:0030001">
    <property type="term" value="P:metal ion transport"/>
    <property type="evidence" value="ECO:0007669"/>
    <property type="project" value="InterPro"/>
</dbReference>
<dbReference type="RefSeq" id="WP_162849793.1">
    <property type="nucleotide sequence ID" value="NZ_QXEV01000009.1"/>
</dbReference>
<dbReference type="InParanoid" id="A0A397RRU5"/>
<dbReference type="AlphaFoldDB" id="A0A397RRU5"/>
<accession>A0A397RRU5</accession>
<dbReference type="PROSITE" id="PS51257">
    <property type="entry name" value="PROKAR_LIPOPROTEIN"/>
    <property type="match status" value="1"/>
</dbReference>
<dbReference type="EMBL" id="QXEV01000009">
    <property type="protein sequence ID" value="RIA75892.1"/>
    <property type="molecule type" value="Genomic_DNA"/>
</dbReference>
<organism evidence="5 6">
    <name type="scientific">Anaeroplasma bactoclasticum</name>
    <dbReference type="NCBI Taxonomy" id="2088"/>
    <lineage>
        <taxon>Bacteria</taxon>
        <taxon>Bacillati</taxon>
        <taxon>Mycoplasmatota</taxon>
        <taxon>Mollicutes</taxon>
        <taxon>Anaeroplasmatales</taxon>
        <taxon>Anaeroplasmataceae</taxon>
        <taxon>Anaeroplasma</taxon>
    </lineage>
</organism>
<evidence type="ECO:0000256" key="4">
    <source>
        <dbReference type="SAM" id="MobiDB-lite"/>
    </source>
</evidence>
<reference evidence="5 6" key="1">
    <citation type="submission" date="2018-08" db="EMBL/GenBank/DDBJ databases">
        <title>Genomic Encyclopedia of Archaeal and Bacterial Type Strains, Phase II (KMG-II): from individual species to whole genera.</title>
        <authorList>
            <person name="Goeker M."/>
        </authorList>
    </citation>
    <scope>NUCLEOTIDE SEQUENCE [LARGE SCALE GENOMIC DNA]</scope>
    <source>
        <strain evidence="5 6">ATCC 27112</strain>
    </source>
</reference>
<dbReference type="PANTHER" id="PTHR42953">
    <property type="entry name" value="HIGH-AFFINITY ZINC UPTAKE SYSTEM PROTEIN ZNUA-RELATED"/>
    <property type="match status" value="1"/>
</dbReference>
<keyword evidence="6" id="KW-1185">Reference proteome</keyword>
<gene>
    <name evidence="5" type="ORF">EI71_01065</name>
</gene>
<evidence type="ECO:0000256" key="2">
    <source>
        <dbReference type="ARBA" id="ARBA00022448"/>
    </source>
</evidence>
<dbReference type="SUPFAM" id="SSF53807">
    <property type="entry name" value="Helical backbone' metal receptor"/>
    <property type="match status" value="1"/>
</dbReference>
<evidence type="ECO:0000313" key="6">
    <source>
        <dbReference type="Proteomes" id="UP000266506"/>
    </source>
</evidence>
<feature type="region of interest" description="Disordered" evidence="4">
    <location>
        <begin position="128"/>
        <end position="147"/>
    </location>
</feature>
<dbReference type="Gene3D" id="3.40.50.1980">
    <property type="entry name" value="Nitrogenase molybdenum iron protein domain"/>
    <property type="match status" value="2"/>
</dbReference>
<comment type="similarity">
    <text evidence="1">Belongs to the bacterial solute-binding protein 9 family.</text>
</comment>
<proteinExistence type="inferred from homology"/>
<evidence type="ECO:0000256" key="3">
    <source>
        <dbReference type="ARBA" id="ARBA00022729"/>
    </source>
</evidence>
<protein>
    <submittedName>
        <fullName evidence="5">Zinc transport system substrate-binding protein</fullName>
    </submittedName>
</protein>
<dbReference type="PANTHER" id="PTHR42953:SF3">
    <property type="entry name" value="HIGH-AFFINITY ZINC UPTAKE SYSTEM PROTEIN ZNUA"/>
    <property type="match status" value="1"/>
</dbReference>
<dbReference type="Pfam" id="PF01297">
    <property type="entry name" value="ZnuA"/>
    <property type="match status" value="1"/>
</dbReference>
<dbReference type="GO" id="GO:0046872">
    <property type="term" value="F:metal ion binding"/>
    <property type="evidence" value="ECO:0007669"/>
    <property type="project" value="InterPro"/>
</dbReference>
<evidence type="ECO:0000313" key="5">
    <source>
        <dbReference type="EMBL" id="RIA75892.1"/>
    </source>
</evidence>
<dbReference type="InterPro" id="IPR050492">
    <property type="entry name" value="Bact_metal-bind_prot9"/>
</dbReference>
<keyword evidence="3" id="KW-0732">Signal</keyword>
<keyword evidence="2" id="KW-0813">Transport</keyword>
<dbReference type="Proteomes" id="UP000266506">
    <property type="component" value="Unassembled WGS sequence"/>
</dbReference>
<dbReference type="InterPro" id="IPR006127">
    <property type="entry name" value="ZnuA-like"/>
</dbReference>